<organism evidence="12 14">
    <name type="scientific">Didymodactylos carnosus</name>
    <dbReference type="NCBI Taxonomy" id="1234261"/>
    <lineage>
        <taxon>Eukaryota</taxon>
        <taxon>Metazoa</taxon>
        <taxon>Spiralia</taxon>
        <taxon>Gnathifera</taxon>
        <taxon>Rotifera</taxon>
        <taxon>Eurotatoria</taxon>
        <taxon>Bdelloidea</taxon>
        <taxon>Philodinida</taxon>
        <taxon>Philodinidae</taxon>
        <taxon>Didymodactylos</taxon>
    </lineage>
</organism>
<feature type="transmembrane region" description="Helical" evidence="9">
    <location>
        <begin position="820"/>
        <end position="837"/>
    </location>
</feature>
<dbReference type="InterPro" id="IPR017871">
    <property type="entry name" value="ABC_transporter-like_CS"/>
</dbReference>
<dbReference type="Pfam" id="PF19055">
    <property type="entry name" value="ABC2_membrane_7"/>
    <property type="match status" value="1"/>
</dbReference>
<protein>
    <recommendedName>
        <fullName evidence="11">ABC transporter domain-containing protein</fullName>
    </recommendedName>
</protein>
<dbReference type="GO" id="GO:0005524">
    <property type="term" value="F:ATP binding"/>
    <property type="evidence" value="ECO:0007669"/>
    <property type="project" value="UniProtKB-KW"/>
</dbReference>
<evidence type="ECO:0000256" key="3">
    <source>
        <dbReference type="ARBA" id="ARBA00022448"/>
    </source>
</evidence>
<evidence type="ECO:0000256" key="9">
    <source>
        <dbReference type="SAM" id="Phobius"/>
    </source>
</evidence>
<dbReference type="EMBL" id="CAJNOQ010004346">
    <property type="protein sequence ID" value="CAF1055329.1"/>
    <property type="molecule type" value="Genomic_DNA"/>
</dbReference>
<evidence type="ECO:0000256" key="6">
    <source>
        <dbReference type="ARBA" id="ARBA00022840"/>
    </source>
</evidence>
<keyword evidence="3" id="KW-0813">Transport</keyword>
<dbReference type="EMBL" id="CAJOBC010004346">
    <property type="protein sequence ID" value="CAF3824437.1"/>
    <property type="molecule type" value="Genomic_DNA"/>
</dbReference>
<accession>A0A814KPW7</accession>
<feature type="transmembrane region" description="Helical" evidence="9">
    <location>
        <begin position="713"/>
        <end position="734"/>
    </location>
</feature>
<evidence type="ECO:0000313" key="12">
    <source>
        <dbReference type="EMBL" id="CAF1055329.1"/>
    </source>
</evidence>
<keyword evidence="14" id="KW-1185">Reference proteome</keyword>
<gene>
    <name evidence="12" type="ORF">GPM918_LOCUS16500</name>
    <name evidence="13" type="ORF">SRO942_LOCUS16500</name>
</gene>
<dbReference type="AlphaFoldDB" id="A0A814KPW7"/>
<sequence>MYFLQSILFVFICNFIITTSLSSHRSKLGIYQSFISEISAITTDICTNNTNGVHTILHDYCYIGGQCYNGNSTSNIYECLKCSPEINQIEWTIDSKCSAGDKCADLSFLASHVCDISVITAFYTDPASATVSYYDFYNCSKVACQPGFFFALIPNGNSTPWACCPGFFCPEGQICMIPCRQSAYCPSPLQPSAGLCNTDAQCLPSGGPENFELLGCGGSASEGFCPAGYYCPNASTRISCENQPSRYCPSGVTEPINCPFGFICPNGTLDNDTIWTIAMCVVMVLLGILIVIQICFTLGLSCECVKKGAIRIRHSHCCRCPKKRADKYRANNIATINIENIQPSGYFLRDKSERAGMSIKLHDVCLNIPKWKDQQGFTFTISPGRINAIMGQSGCGKTSLLYAVQGRTAIKKNGGKIVLCSSTENVDEHPLKTSLSNVVGYVPQEDVMHSDLTVYETIYYSGKARRSNDVSAKKLAEDINFILDKLDMTKKTHELIEKLSGGERKRVNIAVEMIACSKVLLLDEPTSGLDSVICDRLFDLLDTIKLNQLCHVNIIMIIHQPSAELFERIDHLILLTPGCYLAYQGERHQAFAHLRDPIDKGEINLEPKDKDKIFKSQNECDKCMYALRFYPEKNGPNKIKSVKPAKHPPLFERKCSPLKPMFYLMHRSFVQMCKRNYAVEAIYALSFFILGLIIGQLFSKQSQSCDISSLTTIYFIISLSFGIAVCVASLRLFGVEMVDKTFIRESRNYYHPFQYWLTKSLLSSIHLVLYPLLFTSMLYIEIQPRATFNEYYSVILVTGFACMGIGQFLSVLCPRTEQSYLAAALIALISCLISGFSPTKAGKLNGVVYISFSRHTQRQLFIYDTNSYLNSDTPTELNLWSTKIEQYRAYYSFGDDESSIGGLVAIGIIFRILTIIFLYGRSEYRSIIRFKFSKLFRSYQAR</sequence>
<evidence type="ECO:0000259" key="11">
    <source>
        <dbReference type="PROSITE" id="PS50893"/>
    </source>
</evidence>
<dbReference type="Proteomes" id="UP000663829">
    <property type="component" value="Unassembled WGS sequence"/>
</dbReference>
<dbReference type="PANTHER" id="PTHR48041:SF91">
    <property type="entry name" value="ABC TRANSPORTER G FAMILY MEMBER 28"/>
    <property type="match status" value="1"/>
</dbReference>
<keyword evidence="7 9" id="KW-1133">Transmembrane helix</keyword>
<evidence type="ECO:0000256" key="7">
    <source>
        <dbReference type="ARBA" id="ARBA00022989"/>
    </source>
</evidence>
<dbReference type="PANTHER" id="PTHR48041">
    <property type="entry name" value="ABC TRANSPORTER G FAMILY MEMBER 28"/>
    <property type="match status" value="1"/>
</dbReference>
<feature type="domain" description="ABC transporter" evidence="11">
    <location>
        <begin position="359"/>
        <end position="603"/>
    </location>
</feature>
<feature type="transmembrane region" description="Helical" evidence="9">
    <location>
        <begin position="791"/>
        <end position="813"/>
    </location>
</feature>
<dbReference type="InterPro" id="IPR003439">
    <property type="entry name" value="ABC_transporter-like_ATP-bd"/>
</dbReference>
<dbReference type="InterPro" id="IPR027417">
    <property type="entry name" value="P-loop_NTPase"/>
</dbReference>
<keyword evidence="5" id="KW-0547">Nucleotide-binding</keyword>
<comment type="caution">
    <text evidence="12">The sequence shown here is derived from an EMBL/GenBank/DDBJ whole genome shotgun (WGS) entry which is preliminary data.</text>
</comment>
<dbReference type="SMART" id="SM00382">
    <property type="entry name" value="AAA"/>
    <property type="match status" value="1"/>
</dbReference>
<evidence type="ECO:0000313" key="14">
    <source>
        <dbReference type="Proteomes" id="UP000663829"/>
    </source>
</evidence>
<evidence type="ECO:0000256" key="1">
    <source>
        <dbReference type="ARBA" id="ARBA00004141"/>
    </source>
</evidence>
<dbReference type="SUPFAM" id="SSF52540">
    <property type="entry name" value="P-loop containing nucleoside triphosphate hydrolases"/>
    <property type="match status" value="1"/>
</dbReference>
<dbReference type="Pfam" id="PF00005">
    <property type="entry name" value="ABC_tran"/>
    <property type="match status" value="1"/>
</dbReference>
<evidence type="ECO:0000256" key="2">
    <source>
        <dbReference type="ARBA" id="ARBA00005814"/>
    </source>
</evidence>
<dbReference type="InterPro" id="IPR050352">
    <property type="entry name" value="ABCG_transporters"/>
</dbReference>
<dbReference type="GO" id="GO:0016887">
    <property type="term" value="F:ATP hydrolysis activity"/>
    <property type="evidence" value="ECO:0007669"/>
    <property type="project" value="InterPro"/>
</dbReference>
<reference evidence="12" key="1">
    <citation type="submission" date="2021-02" db="EMBL/GenBank/DDBJ databases">
        <authorList>
            <person name="Nowell W R."/>
        </authorList>
    </citation>
    <scope>NUCLEOTIDE SEQUENCE</scope>
</reference>
<comment type="similarity">
    <text evidence="2">Belongs to the ABC transporter superfamily. ABCG family. Eye pigment precursor importer (TC 3.A.1.204) subfamily.</text>
</comment>
<dbReference type="PROSITE" id="PS50893">
    <property type="entry name" value="ABC_TRANSPORTER_2"/>
    <property type="match status" value="1"/>
</dbReference>
<keyword evidence="10" id="KW-0732">Signal</keyword>
<evidence type="ECO:0000256" key="5">
    <source>
        <dbReference type="ARBA" id="ARBA00022741"/>
    </source>
</evidence>
<evidence type="ECO:0000256" key="4">
    <source>
        <dbReference type="ARBA" id="ARBA00022692"/>
    </source>
</evidence>
<dbReference type="PROSITE" id="PS00211">
    <property type="entry name" value="ABC_TRANSPORTER_1"/>
    <property type="match status" value="1"/>
</dbReference>
<comment type="subcellular location">
    <subcellularLocation>
        <location evidence="1">Membrane</location>
        <topology evidence="1">Multi-pass membrane protein</topology>
    </subcellularLocation>
</comment>
<name>A0A814KPW7_9BILA</name>
<dbReference type="InterPro" id="IPR003593">
    <property type="entry name" value="AAA+_ATPase"/>
</dbReference>
<dbReference type="OrthoDB" id="66620at2759"/>
<keyword evidence="8 9" id="KW-0472">Membrane</keyword>
<evidence type="ECO:0000256" key="8">
    <source>
        <dbReference type="ARBA" id="ARBA00023136"/>
    </source>
</evidence>
<feature type="transmembrane region" description="Helical" evidence="9">
    <location>
        <begin position="677"/>
        <end position="698"/>
    </location>
</feature>
<dbReference type="Gene3D" id="3.40.50.300">
    <property type="entry name" value="P-loop containing nucleotide triphosphate hydrolases"/>
    <property type="match status" value="1"/>
</dbReference>
<dbReference type="GO" id="GO:0016020">
    <property type="term" value="C:membrane"/>
    <property type="evidence" value="ECO:0007669"/>
    <property type="project" value="UniProtKB-SubCell"/>
</dbReference>
<dbReference type="GO" id="GO:0140359">
    <property type="term" value="F:ABC-type transporter activity"/>
    <property type="evidence" value="ECO:0007669"/>
    <property type="project" value="InterPro"/>
</dbReference>
<evidence type="ECO:0000256" key="10">
    <source>
        <dbReference type="SAM" id="SignalP"/>
    </source>
</evidence>
<evidence type="ECO:0000313" key="13">
    <source>
        <dbReference type="EMBL" id="CAF3824437.1"/>
    </source>
</evidence>
<keyword evidence="6" id="KW-0067">ATP-binding</keyword>
<feature type="transmembrane region" description="Helical" evidence="9">
    <location>
        <begin position="755"/>
        <end position="779"/>
    </location>
</feature>
<keyword evidence="4 9" id="KW-0812">Transmembrane</keyword>
<proteinExistence type="inferred from homology"/>
<feature type="transmembrane region" description="Helical" evidence="9">
    <location>
        <begin position="900"/>
        <end position="920"/>
    </location>
</feature>
<feature type="signal peptide" evidence="10">
    <location>
        <begin position="1"/>
        <end position="22"/>
    </location>
</feature>
<dbReference type="InterPro" id="IPR043926">
    <property type="entry name" value="ABCG_dom"/>
</dbReference>
<feature type="transmembrane region" description="Helical" evidence="9">
    <location>
        <begin position="274"/>
        <end position="301"/>
    </location>
</feature>
<feature type="chain" id="PRO_5035601464" description="ABC transporter domain-containing protein" evidence="10">
    <location>
        <begin position="23"/>
        <end position="942"/>
    </location>
</feature>
<dbReference type="Proteomes" id="UP000681722">
    <property type="component" value="Unassembled WGS sequence"/>
</dbReference>